<protein>
    <submittedName>
        <fullName evidence="1">Uncharacterized protein</fullName>
    </submittedName>
</protein>
<name>A0ABP7IFC2_9ACTN</name>
<evidence type="ECO:0000313" key="2">
    <source>
        <dbReference type="Proteomes" id="UP001500888"/>
    </source>
</evidence>
<comment type="caution">
    <text evidence="1">The sequence shown here is derived from an EMBL/GenBank/DDBJ whole genome shotgun (WGS) entry which is preliminary data.</text>
</comment>
<dbReference type="RefSeq" id="WP_344942582.1">
    <property type="nucleotide sequence ID" value="NZ_BAAAZR010000009.1"/>
</dbReference>
<gene>
    <name evidence="1" type="ORF">GCM10022226_42090</name>
</gene>
<dbReference type="EMBL" id="BAAAZR010000009">
    <property type="protein sequence ID" value="GAA3817007.1"/>
    <property type="molecule type" value="Genomic_DNA"/>
</dbReference>
<accession>A0ABP7IFC2</accession>
<organism evidence="1 2">
    <name type="scientific">Sphaerisporangium flaviroseum</name>
    <dbReference type="NCBI Taxonomy" id="509199"/>
    <lineage>
        <taxon>Bacteria</taxon>
        <taxon>Bacillati</taxon>
        <taxon>Actinomycetota</taxon>
        <taxon>Actinomycetes</taxon>
        <taxon>Streptosporangiales</taxon>
        <taxon>Streptosporangiaceae</taxon>
        <taxon>Sphaerisporangium</taxon>
    </lineage>
</organism>
<reference evidence="2" key="1">
    <citation type="journal article" date="2019" name="Int. J. Syst. Evol. Microbiol.">
        <title>The Global Catalogue of Microorganisms (GCM) 10K type strain sequencing project: providing services to taxonomists for standard genome sequencing and annotation.</title>
        <authorList>
            <consortium name="The Broad Institute Genomics Platform"/>
            <consortium name="The Broad Institute Genome Sequencing Center for Infectious Disease"/>
            <person name="Wu L."/>
            <person name="Ma J."/>
        </authorList>
    </citation>
    <scope>NUCLEOTIDE SEQUENCE [LARGE SCALE GENOMIC DNA]</scope>
    <source>
        <strain evidence="2">JCM 16908</strain>
    </source>
</reference>
<keyword evidence="2" id="KW-1185">Reference proteome</keyword>
<evidence type="ECO:0000313" key="1">
    <source>
        <dbReference type="EMBL" id="GAA3817007.1"/>
    </source>
</evidence>
<proteinExistence type="predicted"/>
<sequence length="155" mass="15986">MVNALIVPVLVTTDLPPDTDLAAFAQVVADAVGALAGDSGTPYPGYLRGAAFWLDRPIALRASTDPAPATEQLRFAAMLGFLSTCGPRGSAKEVLADARTAIRAAVGGRYGDLGSPPAMLAITANDIRERTPESAVTAATEHAHPELAAATRLHI</sequence>
<dbReference type="Proteomes" id="UP001500888">
    <property type="component" value="Unassembled WGS sequence"/>
</dbReference>